<comment type="caution">
    <text evidence="2">The sequence shown here is derived from an EMBL/GenBank/DDBJ whole genome shotgun (WGS) entry which is preliminary data.</text>
</comment>
<reference evidence="2" key="2">
    <citation type="journal article" date="2020" name="Microorganisms">
        <title>Osmotic Adaptation and Compatible Solute Biosynthesis of Phototrophic Bacteria as Revealed from Genome Analyses.</title>
        <authorList>
            <person name="Imhoff J.F."/>
            <person name="Rahn T."/>
            <person name="Kunzel S."/>
            <person name="Keller A."/>
            <person name="Neulinger S.C."/>
        </authorList>
    </citation>
    <scope>NUCLEOTIDE SEQUENCE</scope>
    <source>
        <strain evidence="2">IM 151</strain>
    </source>
</reference>
<dbReference type="PANTHER" id="PTHR39332:SF7">
    <property type="entry name" value="SRPBCC FAMILY PROTEIN"/>
    <property type="match status" value="1"/>
</dbReference>
<dbReference type="InterPro" id="IPR019587">
    <property type="entry name" value="Polyketide_cyclase/dehydratase"/>
</dbReference>
<keyword evidence="1" id="KW-0732">Signal</keyword>
<accession>A0ABS1DZA8</accession>
<dbReference type="Gene3D" id="3.30.530.20">
    <property type="match status" value="1"/>
</dbReference>
<feature type="chain" id="PRO_5045835674" evidence="1">
    <location>
        <begin position="31"/>
        <end position="186"/>
    </location>
</feature>
<dbReference type="Proteomes" id="UP001041814">
    <property type="component" value="Unassembled WGS sequence"/>
</dbReference>
<evidence type="ECO:0000313" key="3">
    <source>
        <dbReference type="Proteomes" id="UP001041814"/>
    </source>
</evidence>
<dbReference type="RefSeq" id="WP_200379636.1">
    <property type="nucleotide sequence ID" value="NZ_NRRU01000085.1"/>
</dbReference>
<dbReference type="EMBL" id="NRRU01000085">
    <property type="protein sequence ID" value="MBK1714893.1"/>
    <property type="molecule type" value="Genomic_DNA"/>
</dbReference>
<reference evidence="2" key="1">
    <citation type="submission" date="2017-08" db="EMBL/GenBank/DDBJ databases">
        <authorList>
            <person name="Imhoff J.F."/>
            <person name="Rahn T."/>
            <person name="Kuenzel S."/>
            <person name="Neulinger S.C."/>
        </authorList>
    </citation>
    <scope>NUCLEOTIDE SEQUENCE</scope>
    <source>
        <strain evidence="2">IM 151</strain>
    </source>
</reference>
<dbReference type="SUPFAM" id="SSF55961">
    <property type="entry name" value="Bet v1-like"/>
    <property type="match status" value="1"/>
</dbReference>
<proteinExistence type="predicted"/>
<protein>
    <submittedName>
        <fullName evidence="2">MxaD protein</fullName>
    </submittedName>
</protein>
<keyword evidence="3" id="KW-1185">Reference proteome</keyword>
<evidence type="ECO:0000313" key="2">
    <source>
        <dbReference type="EMBL" id="MBK1714893.1"/>
    </source>
</evidence>
<gene>
    <name evidence="2" type="ORF">CKO43_19205</name>
</gene>
<dbReference type="PANTHER" id="PTHR39332">
    <property type="entry name" value="BLL4707 PROTEIN"/>
    <property type="match status" value="1"/>
</dbReference>
<organism evidence="2 3">
    <name type="scientific">Rubrivivax gelatinosus</name>
    <name type="common">Rhodocyclus gelatinosus</name>
    <name type="synonym">Rhodopseudomonas gelatinosa</name>
    <dbReference type="NCBI Taxonomy" id="28068"/>
    <lineage>
        <taxon>Bacteria</taxon>
        <taxon>Pseudomonadati</taxon>
        <taxon>Pseudomonadota</taxon>
        <taxon>Betaproteobacteria</taxon>
        <taxon>Burkholderiales</taxon>
        <taxon>Sphaerotilaceae</taxon>
        <taxon>Rubrivivax</taxon>
    </lineage>
</organism>
<name>A0ABS1DZA8_RUBGE</name>
<dbReference type="CDD" id="cd07821">
    <property type="entry name" value="PYR_PYL_RCAR_like"/>
    <property type="match status" value="1"/>
</dbReference>
<dbReference type="Pfam" id="PF10604">
    <property type="entry name" value="Polyketide_cyc2"/>
    <property type="match status" value="1"/>
</dbReference>
<evidence type="ECO:0000256" key="1">
    <source>
        <dbReference type="SAM" id="SignalP"/>
    </source>
</evidence>
<sequence length="186" mass="19641">MDTRLPPPCSRRLRAAAAALLASAALGAQAHGPTPQKIDEQIEVAAPPAAVWALVGDFARFAAWNPVLASSSADRGNAAGSKRTLTLARGGVLTEELDEHQDGEMSMSYRSGRDIDPAVLAVGSYSARLRVLPAGSGSRIEWRARAYRADTGNEPAEGRDDASAVAALQELMRPALAAARERLQTR</sequence>
<feature type="signal peptide" evidence="1">
    <location>
        <begin position="1"/>
        <end position="30"/>
    </location>
</feature>
<dbReference type="InterPro" id="IPR023393">
    <property type="entry name" value="START-like_dom_sf"/>
</dbReference>